<protein>
    <submittedName>
        <fullName evidence="1">Uncharacterized protein</fullName>
    </submittedName>
</protein>
<accession>A0ABQ9GQX5</accession>
<evidence type="ECO:0000313" key="2">
    <source>
        <dbReference type="Proteomes" id="UP001159363"/>
    </source>
</evidence>
<gene>
    <name evidence="1" type="ORF">PR048_025243</name>
</gene>
<reference evidence="1 2" key="1">
    <citation type="submission" date="2023-02" db="EMBL/GenBank/DDBJ databases">
        <title>LHISI_Scaffold_Assembly.</title>
        <authorList>
            <person name="Stuart O.P."/>
            <person name="Cleave R."/>
            <person name="Magrath M.J.L."/>
            <person name="Mikheyev A.S."/>
        </authorList>
    </citation>
    <scope>NUCLEOTIDE SEQUENCE [LARGE SCALE GENOMIC DNA]</scope>
    <source>
        <strain evidence="1">Daus_M_001</strain>
        <tissue evidence="1">Leg muscle</tissue>
    </source>
</reference>
<name>A0ABQ9GQX5_9NEOP</name>
<evidence type="ECO:0000313" key="1">
    <source>
        <dbReference type="EMBL" id="KAJ8874394.1"/>
    </source>
</evidence>
<keyword evidence="2" id="KW-1185">Reference proteome</keyword>
<dbReference type="EMBL" id="JARBHB010000010">
    <property type="protein sequence ID" value="KAJ8874394.1"/>
    <property type="molecule type" value="Genomic_DNA"/>
</dbReference>
<proteinExistence type="predicted"/>
<comment type="caution">
    <text evidence="1">The sequence shown here is derived from an EMBL/GenBank/DDBJ whole genome shotgun (WGS) entry which is preliminary data.</text>
</comment>
<organism evidence="1 2">
    <name type="scientific">Dryococelus australis</name>
    <dbReference type="NCBI Taxonomy" id="614101"/>
    <lineage>
        <taxon>Eukaryota</taxon>
        <taxon>Metazoa</taxon>
        <taxon>Ecdysozoa</taxon>
        <taxon>Arthropoda</taxon>
        <taxon>Hexapoda</taxon>
        <taxon>Insecta</taxon>
        <taxon>Pterygota</taxon>
        <taxon>Neoptera</taxon>
        <taxon>Polyneoptera</taxon>
        <taxon>Phasmatodea</taxon>
        <taxon>Verophasmatodea</taxon>
        <taxon>Anareolatae</taxon>
        <taxon>Phasmatidae</taxon>
        <taxon>Eurycanthinae</taxon>
        <taxon>Dryococelus</taxon>
    </lineage>
</organism>
<sequence length="78" mass="7742">MVHSEAGPGARAMFYRDAAGTLGGLPKSPSFHSGLDLVAAAVEGPGAPPGDSALVYSGGQLGLPRQLPLLMGEGPARS</sequence>
<dbReference type="Proteomes" id="UP001159363">
    <property type="component" value="Chromosome 9"/>
</dbReference>